<feature type="compositionally biased region" description="Basic and acidic residues" evidence="1">
    <location>
        <begin position="89"/>
        <end position="102"/>
    </location>
</feature>
<evidence type="ECO:0000256" key="1">
    <source>
        <dbReference type="SAM" id="MobiDB-lite"/>
    </source>
</evidence>
<proteinExistence type="predicted"/>
<dbReference type="EMBL" id="BNDY01000017">
    <property type="protein sequence ID" value="GHI42446.1"/>
    <property type="molecule type" value="Genomic_DNA"/>
</dbReference>
<feature type="region of interest" description="Disordered" evidence="1">
    <location>
        <begin position="1"/>
        <end position="68"/>
    </location>
</feature>
<feature type="compositionally biased region" description="Basic and acidic residues" evidence="1">
    <location>
        <begin position="29"/>
        <end position="39"/>
    </location>
</feature>
<dbReference type="RefSeq" id="WP_189969465.1">
    <property type="nucleotide sequence ID" value="NZ_BMUA01000028.1"/>
</dbReference>
<name>A0ABQ3QYT6_9ACTN</name>
<evidence type="ECO:0000313" key="3">
    <source>
        <dbReference type="Proteomes" id="UP001050808"/>
    </source>
</evidence>
<comment type="caution">
    <text evidence="2">The sequence shown here is derived from an EMBL/GenBank/DDBJ whole genome shotgun (WGS) entry which is preliminary data.</text>
</comment>
<feature type="region of interest" description="Disordered" evidence="1">
    <location>
        <begin position="85"/>
        <end position="108"/>
    </location>
</feature>
<sequence>MSERRASRFNGAGLPQGGTGAGSPPVLRGDPHRSDETIHRVRAVIRSHGVPTVERGWPPPPAPHPPTAAQLAASFKENGRLVLAVPGPDTDRQPYEDGRDAMTPRAGAHQPYADGADQGTRVGTWQSHGAATEPDTRVWVTVPSCAAADHEAGCRCVPELTQTFLHTVLPGWLVAAADTRLRTAMRAYQEHYAPVDDLTAVGALTGAFADVLLADCVVGAASDSLSAGTGSRALPAVCGHLVPRLLRESAEELIPLNARRRDGSLARSAYDFSAAREGEALMAAAGPAGARLSQLLAEFQPGSADRELRLLGREFRDFSGLPDGRDPAGRSFRELIRMLNRELRGLERRRSYLGGPTPGSPDPAALAVADRLALLAAAACGLGRLRLTGNDTERAWLLLALTRVLRRLGHSTPRLPRGQVGLVLKEVIVRDREALAYDLSRERIDLEIGSTA</sequence>
<feature type="compositionally biased region" description="Pro residues" evidence="1">
    <location>
        <begin position="57"/>
        <end position="66"/>
    </location>
</feature>
<dbReference type="Proteomes" id="UP001050808">
    <property type="component" value="Unassembled WGS sequence"/>
</dbReference>
<reference evidence="2" key="1">
    <citation type="submission" date="2024-05" db="EMBL/GenBank/DDBJ databases">
        <title>Whole genome shotgun sequence of Streptomyces violascens NBRC 12920.</title>
        <authorList>
            <person name="Komaki H."/>
            <person name="Tamura T."/>
        </authorList>
    </citation>
    <scope>NUCLEOTIDE SEQUENCE</scope>
    <source>
        <strain evidence="2">NBRC 12920</strain>
    </source>
</reference>
<organism evidence="2 3">
    <name type="scientific">Streptomyces violascens</name>
    <dbReference type="NCBI Taxonomy" id="67381"/>
    <lineage>
        <taxon>Bacteria</taxon>
        <taxon>Bacillati</taxon>
        <taxon>Actinomycetota</taxon>
        <taxon>Actinomycetes</taxon>
        <taxon>Kitasatosporales</taxon>
        <taxon>Streptomycetaceae</taxon>
        <taxon>Streptomyces</taxon>
    </lineage>
</organism>
<gene>
    <name evidence="2" type="ORF">Sviol_68540</name>
</gene>
<accession>A0ABQ3QYT6</accession>
<evidence type="ECO:0000313" key="2">
    <source>
        <dbReference type="EMBL" id="GHI42446.1"/>
    </source>
</evidence>
<protein>
    <submittedName>
        <fullName evidence="2">Uncharacterized protein</fullName>
    </submittedName>
</protein>
<keyword evidence="3" id="KW-1185">Reference proteome</keyword>